<dbReference type="InterPro" id="IPR051538">
    <property type="entry name" value="Acyl-CoA_Synth/Transferase"/>
</dbReference>
<dbReference type="AlphaFoldDB" id="A0A397WLY2"/>
<dbReference type="Gene3D" id="3.30.1490.20">
    <property type="entry name" value="ATP-grasp fold, A domain"/>
    <property type="match status" value="1"/>
</dbReference>
<dbReference type="SUPFAM" id="SSF56059">
    <property type="entry name" value="Glutathione synthetase ATP-binding domain-like"/>
    <property type="match status" value="1"/>
</dbReference>
<evidence type="ECO:0008006" key="6">
    <source>
        <dbReference type="Google" id="ProtNLM"/>
    </source>
</evidence>
<keyword evidence="1" id="KW-0436">Ligase</keyword>
<comment type="caution">
    <text evidence="4">The sequence shown here is derived from an EMBL/GenBank/DDBJ whole genome shotgun (WGS) entry which is preliminary data.</text>
</comment>
<evidence type="ECO:0000256" key="1">
    <source>
        <dbReference type="ARBA" id="ARBA00022598"/>
    </source>
</evidence>
<accession>A0A397WLY2</accession>
<dbReference type="Gene3D" id="3.30.470.20">
    <property type="entry name" value="ATP-grasp fold, B domain"/>
    <property type="match status" value="1"/>
</dbReference>
<gene>
    <name evidence="4" type="ORF">BXU00_03160</name>
</gene>
<name>A0A397WLY2_9ARCH</name>
<evidence type="ECO:0000313" key="5">
    <source>
        <dbReference type="Proteomes" id="UP000266622"/>
    </source>
</evidence>
<keyword evidence="3" id="KW-0067">ATP-binding</keyword>
<protein>
    <recommendedName>
        <fullName evidence="6">Acetyl-CoA synthetase</fullName>
    </recommendedName>
</protein>
<dbReference type="PANTHER" id="PTHR43334:SF1">
    <property type="entry name" value="3-HYDROXYPROPIONATE--COA LIGASE [ADP-FORMING]"/>
    <property type="match status" value="1"/>
</dbReference>
<keyword evidence="2" id="KW-0547">Nucleotide-binding</keyword>
<proteinExistence type="predicted"/>
<dbReference type="Proteomes" id="UP000266622">
    <property type="component" value="Unassembled WGS sequence"/>
</dbReference>
<reference evidence="4 5" key="1">
    <citation type="journal article" date="2018" name="Syst. Appl. Microbiol.">
        <title>A new symbiotic nanoarchaeote (Candidatus Nanoclepta minutus) and its host (Zestosphaera tikiterensis gen. nov., sp. nov.) from a New Zealand hot spring.</title>
        <authorList>
            <person name="St John E."/>
            <person name="Liu Y."/>
            <person name="Podar M."/>
            <person name="Stott M.B."/>
            <person name="Meneghin J."/>
            <person name="Chen Z."/>
            <person name="Lagutin K."/>
            <person name="Mitchell K."/>
            <person name="Reysenbach A.L."/>
        </authorList>
    </citation>
    <scope>NUCLEOTIDE SEQUENCE [LARGE SCALE GENOMIC DNA]</scope>
    <source>
        <strain evidence="4">NZ3</strain>
    </source>
</reference>
<organism evidence="4 5">
    <name type="scientific">Candidatus Nanoclepta minutus</name>
    <dbReference type="NCBI Taxonomy" id="1940235"/>
    <lineage>
        <taxon>Archaea</taxon>
        <taxon>Nanobdellota</taxon>
        <taxon>Candidatus Nanoclepta</taxon>
    </lineage>
</organism>
<evidence type="ECO:0000256" key="2">
    <source>
        <dbReference type="ARBA" id="ARBA00022741"/>
    </source>
</evidence>
<sequence length="194" mass="22846">MLKEGFELLQKYGIPIPEYWVNEIPKDPKFPLVIKADVLHKTDEKAIIKNINNFNELLESYNYLSRRFQDRDIIVQRQISGNYIEVIIGIREDPTFEKVFLIGLGGIYTELLRDYVILVPPFEMKEMEASLRRLKLSKVLFGYRGMKINLELLYDISKKLITLYENERLREIEINPLMINESNAFAVDVRLSTK</sequence>
<dbReference type="GO" id="GO:0016874">
    <property type="term" value="F:ligase activity"/>
    <property type="evidence" value="ECO:0007669"/>
    <property type="project" value="UniProtKB-KW"/>
</dbReference>
<evidence type="ECO:0000313" key="4">
    <source>
        <dbReference type="EMBL" id="RIB35104.1"/>
    </source>
</evidence>
<dbReference type="GO" id="GO:0005524">
    <property type="term" value="F:ATP binding"/>
    <property type="evidence" value="ECO:0007669"/>
    <property type="project" value="UniProtKB-KW"/>
</dbReference>
<evidence type="ECO:0000256" key="3">
    <source>
        <dbReference type="ARBA" id="ARBA00022840"/>
    </source>
</evidence>
<dbReference type="EMBL" id="MWMI01000006">
    <property type="protein sequence ID" value="RIB35104.1"/>
    <property type="molecule type" value="Genomic_DNA"/>
</dbReference>
<dbReference type="PANTHER" id="PTHR43334">
    <property type="entry name" value="ACETATE--COA LIGASE [ADP-FORMING]"/>
    <property type="match status" value="1"/>
</dbReference>
<dbReference type="Pfam" id="PF13549">
    <property type="entry name" value="ATP-grasp_5"/>
    <property type="match status" value="1"/>
</dbReference>
<dbReference type="InterPro" id="IPR013815">
    <property type="entry name" value="ATP_grasp_subdomain_1"/>
</dbReference>